<evidence type="ECO:0000313" key="1">
    <source>
        <dbReference type="EMBL" id="SFC31169.1"/>
    </source>
</evidence>
<gene>
    <name evidence="1" type="ORF">SAMN02745724_01375</name>
</gene>
<evidence type="ECO:0008006" key="3">
    <source>
        <dbReference type="Google" id="ProtNLM"/>
    </source>
</evidence>
<dbReference type="Proteomes" id="UP000198862">
    <property type="component" value="Unassembled WGS sequence"/>
</dbReference>
<organism evidence="1 2">
    <name type="scientific">Pseudoalteromonas denitrificans DSM 6059</name>
    <dbReference type="NCBI Taxonomy" id="1123010"/>
    <lineage>
        <taxon>Bacteria</taxon>
        <taxon>Pseudomonadati</taxon>
        <taxon>Pseudomonadota</taxon>
        <taxon>Gammaproteobacteria</taxon>
        <taxon>Alteromonadales</taxon>
        <taxon>Pseudoalteromonadaceae</taxon>
        <taxon>Pseudoalteromonas</taxon>
    </lineage>
</organism>
<sequence>MTDNNYAEFDDILEENENPAQERKVRKTKKRKWREIETIKEKQRLRREFIEYNEYSFEDDLAAVFG</sequence>
<accession>A0A1I1I419</accession>
<dbReference type="OrthoDB" id="5918741at2"/>
<dbReference type="InterPro" id="IPR021932">
    <property type="entry name" value="DUF3545"/>
</dbReference>
<evidence type="ECO:0000313" key="2">
    <source>
        <dbReference type="Proteomes" id="UP000198862"/>
    </source>
</evidence>
<protein>
    <recommendedName>
        <fullName evidence="3">DUF3545 domain-containing protein</fullName>
    </recommendedName>
</protein>
<dbReference type="EMBL" id="FOLO01000007">
    <property type="protein sequence ID" value="SFC31169.1"/>
    <property type="molecule type" value="Genomic_DNA"/>
</dbReference>
<dbReference type="Pfam" id="PF12065">
    <property type="entry name" value="DUF3545"/>
    <property type="match status" value="1"/>
</dbReference>
<dbReference type="RefSeq" id="WP_091982179.1">
    <property type="nucleotide sequence ID" value="NZ_FOLO01000007.1"/>
</dbReference>
<name>A0A1I1I419_9GAMM</name>
<proteinExistence type="predicted"/>
<reference evidence="1 2" key="1">
    <citation type="submission" date="2016-10" db="EMBL/GenBank/DDBJ databases">
        <authorList>
            <person name="de Groot N.N."/>
        </authorList>
    </citation>
    <scope>NUCLEOTIDE SEQUENCE [LARGE SCALE GENOMIC DNA]</scope>
    <source>
        <strain evidence="1 2">DSM 6059</strain>
    </source>
</reference>
<keyword evidence="2" id="KW-1185">Reference proteome</keyword>
<dbReference type="AlphaFoldDB" id="A0A1I1I419"/>